<evidence type="ECO:0000313" key="2">
    <source>
        <dbReference type="EMBL" id="KAJ7766073.1"/>
    </source>
</evidence>
<comment type="caution">
    <text evidence="2">The sequence shown here is derived from an EMBL/GenBank/DDBJ whole genome shotgun (WGS) entry which is preliminary data.</text>
</comment>
<dbReference type="EMBL" id="JARKIB010000024">
    <property type="protein sequence ID" value="KAJ7766073.1"/>
    <property type="molecule type" value="Genomic_DNA"/>
</dbReference>
<dbReference type="AlphaFoldDB" id="A0AAD7JML1"/>
<feature type="signal peptide" evidence="1">
    <location>
        <begin position="1"/>
        <end position="19"/>
    </location>
</feature>
<feature type="chain" id="PRO_5042244972" description="Secreted protein" evidence="1">
    <location>
        <begin position="20"/>
        <end position="114"/>
    </location>
</feature>
<keyword evidence="3" id="KW-1185">Reference proteome</keyword>
<protein>
    <recommendedName>
        <fullName evidence="4">Secreted protein</fullName>
    </recommendedName>
</protein>
<sequence length="114" mass="12217">MKTPIPLAVLLGLSITAYGICPGFNFAIGNIISLGEGVSQWNVYNSSCFVIDGLTTTKNPCTQGIFGCSPTPIFFDHYTSSITGLNYTCLRDPNSEVCGNDVISVCVRAIQFKP</sequence>
<organism evidence="2 3">
    <name type="scientific">Mycena metata</name>
    <dbReference type="NCBI Taxonomy" id="1033252"/>
    <lineage>
        <taxon>Eukaryota</taxon>
        <taxon>Fungi</taxon>
        <taxon>Dikarya</taxon>
        <taxon>Basidiomycota</taxon>
        <taxon>Agaricomycotina</taxon>
        <taxon>Agaricomycetes</taxon>
        <taxon>Agaricomycetidae</taxon>
        <taxon>Agaricales</taxon>
        <taxon>Marasmiineae</taxon>
        <taxon>Mycenaceae</taxon>
        <taxon>Mycena</taxon>
    </lineage>
</organism>
<evidence type="ECO:0000313" key="3">
    <source>
        <dbReference type="Proteomes" id="UP001215598"/>
    </source>
</evidence>
<evidence type="ECO:0008006" key="4">
    <source>
        <dbReference type="Google" id="ProtNLM"/>
    </source>
</evidence>
<keyword evidence="1" id="KW-0732">Signal</keyword>
<name>A0AAD7JML1_9AGAR</name>
<reference evidence="2" key="1">
    <citation type="submission" date="2023-03" db="EMBL/GenBank/DDBJ databases">
        <title>Massive genome expansion in bonnet fungi (Mycena s.s.) driven by repeated elements and novel gene families across ecological guilds.</title>
        <authorList>
            <consortium name="Lawrence Berkeley National Laboratory"/>
            <person name="Harder C.B."/>
            <person name="Miyauchi S."/>
            <person name="Viragh M."/>
            <person name="Kuo A."/>
            <person name="Thoen E."/>
            <person name="Andreopoulos B."/>
            <person name="Lu D."/>
            <person name="Skrede I."/>
            <person name="Drula E."/>
            <person name="Henrissat B."/>
            <person name="Morin E."/>
            <person name="Kohler A."/>
            <person name="Barry K."/>
            <person name="LaButti K."/>
            <person name="Morin E."/>
            <person name="Salamov A."/>
            <person name="Lipzen A."/>
            <person name="Mereny Z."/>
            <person name="Hegedus B."/>
            <person name="Baldrian P."/>
            <person name="Stursova M."/>
            <person name="Weitz H."/>
            <person name="Taylor A."/>
            <person name="Grigoriev I.V."/>
            <person name="Nagy L.G."/>
            <person name="Martin F."/>
            <person name="Kauserud H."/>
        </authorList>
    </citation>
    <scope>NUCLEOTIDE SEQUENCE</scope>
    <source>
        <strain evidence="2">CBHHK182m</strain>
    </source>
</reference>
<dbReference type="Proteomes" id="UP001215598">
    <property type="component" value="Unassembled WGS sequence"/>
</dbReference>
<evidence type="ECO:0000256" key="1">
    <source>
        <dbReference type="SAM" id="SignalP"/>
    </source>
</evidence>
<proteinExistence type="predicted"/>
<gene>
    <name evidence="2" type="ORF">B0H16DRAFT_1309633</name>
</gene>
<accession>A0AAD7JML1</accession>